<accession>A0ABR4NJ02</accession>
<sequence length="87" mass="8856">MSGRNYSSGGGRSGGGARGGGSGSSGSSSSGSSGSFTSTSGSAYQSRYGFQSDYHLGQSYGHKVYDSDFKAETQAIKDAFDRSDGRL</sequence>
<feature type="compositionally biased region" description="Low complexity" evidence="1">
    <location>
        <begin position="25"/>
        <end position="42"/>
    </location>
</feature>
<proteinExistence type="predicted"/>
<evidence type="ECO:0000313" key="2">
    <source>
        <dbReference type="EMBL" id="KAL2919414.1"/>
    </source>
</evidence>
<name>A0ABR4NJ02_9FUNG</name>
<organism evidence="2 3">
    <name type="scientific">Polyrhizophydium stewartii</name>
    <dbReference type="NCBI Taxonomy" id="2732419"/>
    <lineage>
        <taxon>Eukaryota</taxon>
        <taxon>Fungi</taxon>
        <taxon>Fungi incertae sedis</taxon>
        <taxon>Chytridiomycota</taxon>
        <taxon>Chytridiomycota incertae sedis</taxon>
        <taxon>Chytridiomycetes</taxon>
        <taxon>Rhizophydiales</taxon>
        <taxon>Rhizophydiales incertae sedis</taxon>
        <taxon>Polyrhizophydium</taxon>
    </lineage>
</organism>
<feature type="region of interest" description="Disordered" evidence="1">
    <location>
        <begin position="1"/>
        <end position="42"/>
    </location>
</feature>
<comment type="caution">
    <text evidence="2">The sequence shown here is derived from an EMBL/GenBank/DDBJ whole genome shotgun (WGS) entry which is preliminary data.</text>
</comment>
<gene>
    <name evidence="2" type="ORF">HK105_201059</name>
</gene>
<keyword evidence="3" id="KW-1185">Reference proteome</keyword>
<feature type="compositionally biased region" description="Gly residues" evidence="1">
    <location>
        <begin position="8"/>
        <end position="24"/>
    </location>
</feature>
<evidence type="ECO:0000313" key="3">
    <source>
        <dbReference type="Proteomes" id="UP001527925"/>
    </source>
</evidence>
<protein>
    <submittedName>
        <fullName evidence="2">Uncharacterized protein</fullName>
    </submittedName>
</protein>
<dbReference type="Proteomes" id="UP001527925">
    <property type="component" value="Unassembled WGS sequence"/>
</dbReference>
<dbReference type="EMBL" id="JADGIZ020000003">
    <property type="protein sequence ID" value="KAL2919414.1"/>
    <property type="molecule type" value="Genomic_DNA"/>
</dbReference>
<reference evidence="2 3" key="1">
    <citation type="submission" date="2023-09" db="EMBL/GenBank/DDBJ databases">
        <title>Pangenome analysis of Batrachochytrium dendrobatidis and related Chytrids.</title>
        <authorList>
            <person name="Yacoub M.N."/>
            <person name="Stajich J.E."/>
            <person name="James T.Y."/>
        </authorList>
    </citation>
    <scope>NUCLEOTIDE SEQUENCE [LARGE SCALE GENOMIC DNA]</scope>
    <source>
        <strain evidence="2 3">JEL0888</strain>
    </source>
</reference>
<evidence type="ECO:0000256" key="1">
    <source>
        <dbReference type="SAM" id="MobiDB-lite"/>
    </source>
</evidence>